<organism evidence="9">
    <name type="scientific">Anopheles coluzzii</name>
    <name type="common">African malaria mosquito</name>
    <dbReference type="NCBI Taxonomy" id="1518534"/>
    <lineage>
        <taxon>Eukaryota</taxon>
        <taxon>Metazoa</taxon>
        <taxon>Ecdysozoa</taxon>
        <taxon>Arthropoda</taxon>
        <taxon>Hexapoda</taxon>
        <taxon>Insecta</taxon>
        <taxon>Pterygota</taxon>
        <taxon>Neoptera</taxon>
        <taxon>Endopterygota</taxon>
        <taxon>Diptera</taxon>
        <taxon>Nematocera</taxon>
        <taxon>Culicoidea</taxon>
        <taxon>Culicidae</taxon>
        <taxon>Anophelinae</taxon>
        <taxon>Anopheles</taxon>
    </lineage>
</organism>
<dbReference type="PANTHER" id="PTHR10985">
    <property type="entry name" value="BASIC HELIX-LOOP-HELIX TRANSCRIPTION FACTOR, HES-RELATED"/>
    <property type="match status" value="1"/>
</dbReference>
<dbReference type="Gene3D" id="6.10.250.980">
    <property type="match status" value="1"/>
</dbReference>
<dbReference type="Pfam" id="PF00010">
    <property type="entry name" value="HLH"/>
    <property type="match status" value="1"/>
</dbReference>
<keyword evidence="2" id="KW-0805">Transcription regulation</keyword>
<feature type="compositionally biased region" description="Basic and acidic residues" evidence="6">
    <location>
        <begin position="581"/>
        <end position="598"/>
    </location>
</feature>
<comment type="subcellular location">
    <subcellularLocation>
        <location evidence="1">Nucleus</location>
    </subcellularLocation>
</comment>
<evidence type="ECO:0000256" key="4">
    <source>
        <dbReference type="ARBA" id="ARBA00023163"/>
    </source>
</evidence>
<dbReference type="GO" id="GO:0005634">
    <property type="term" value="C:nucleus"/>
    <property type="evidence" value="ECO:0007669"/>
    <property type="project" value="UniProtKB-SubCell"/>
</dbReference>
<feature type="domain" description="BHLH" evidence="7">
    <location>
        <begin position="50"/>
        <end position="112"/>
    </location>
</feature>
<accession>A0A8W7P1X3</accession>
<keyword evidence="5" id="KW-0539">Nucleus</keyword>
<proteinExistence type="predicted"/>
<dbReference type="CDD" id="cd11410">
    <property type="entry name" value="bHLH_O_HES"/>
    <property type="match status" value="1"/>
</dbReference>
<feature type="region of interest" description="Disordered" evidence="6">
    <location>
        <begin position="549"/>
        <end position="629"/>
    </location>
</feature>
<dbReference type="GO" id="GO:0003677">
    <property type="term" value="F:DNA binding"/>
    <property type="evidence" value="ECO:0007669"/>
    <property type="project" value="UniProtKB-KW"/>
</dbReference>
<dbReference type="InterPro" id="IPR050370">
    <property type="entry name" value="HES_HEY"/>
</dbReference>
<dbReference type="Proteomes" id="UP000075882">
    <property type="component" value="Unassembled WGS sequence"/>
</dbReference>
<dbReference type="SUPFAM" id="SSF47459">
    <property type="entry name" value="HLH, helix-loop-helix DNA-binding domain"/>
    <property type="match status" value="1"/>
</dbReference>
<evidence type="ECO:0000256" key="5">
    <source>
        <dbReference type="ARBA" id="ARBA00023242"/>
    </source>
</evidence>
<feature type="region of interest" description="Disordered" evidence="6">
    <location>
        <begin position="240"/>
        <end position="264"/>
    </location>
</feature>
<feature type="region of interest" description="Disordered" evidence="6">
    <location>
        <begin position="33"/>
        <end position="60"/>
    </location>
</feature>
<protein>
    <recommendedName>
        <fullName evidence="10">BHLH domain-containing protein</fullName>
    </recommendedName>
</protein>
<dbReference type="EnsemblMetazoa" id="ACOM024390-RA">
    <property type="protein sequence ID" value="ACOM024390-PA.1"/>
    <property type="gene ID" value="ACOM024390"/>
</dbReference>
<dbReference type="Gene3D" id="4.10.280.10">
    <property type="entry name" value="Helix-loop-helix DNA-binding domain"/>
    <property type="match status" value="1"/>
</dbReference>
<dbReference type="InterPro" id="IPR036638">
    <property type="entry name" value="HLH_DNA-bd_sf"/>
</dbReference>
<dbReference type="Pfam" id="PF07527">
    <property type="entry name" value="Hairy_orange"/>
    <property type="match status" value="1"/>
</dbReference>
<reference evidence="9" key="1">
    <citation type="submission" date="2022-08" db="UniProtKB">
        <authorList>
            <consortium name="EnsemblMetazoa"/>
        </authorList>
    </citation>
    <scope>IDENTIFICATION</scope>
</reference>
<dbReference type="PROSITE" id="PS50888">
    <property type="entry name" value="BHLH"/>
    <property type="match status" value="1"/>
</dbReference>
<name>A0A8W7P1X3_ANOCL</name>
<evidence type="ECO:0000256" key="3">
    <source>
        <dbReference type="ARBA" id="ARBA00023125"/>
    </source>
</evidence>
<dbReference type="InterPro" id="IPR003650">
    <property type="entry name" value="Orange_dom"/>
</dbReference>
<evidence type="ECO:0000259" key="8">
    <source>
        <dbReference type="PROSITE" id="PS51054"/>
    </source>
</evidence>
<dbReference type="SMART" id="SM00511">
    <property type="entry name" value="ORANGE"/>
    <property type="match status" value="1"/>
</dbReference>
<evidence type="ECO:0008006" key="10">
    <source>
        <dbReference type="Google" id="ProtNLM"/>
    </source>
</evidence>
<evidence type="ECO:0000256" key="1">
    <source>
        <dbReference type="ARBA" id="ARBA00004123"/>
    </source>
</evidence>
<dbReference type="InterPro" id="IPR011598">
    <property type="entry name" value="bHLH_dom"/>
</dbReference>
<dbReference type="PROSITE" id="PS51054">
    <property type="entry name" value="ORANGE"/>
    <property type="match status" value="1"/>
</dbReference>
<dbReference type="GO" id="GO:0046983">
    <property type="term" value="F:protein dimerization activity"/>
    <property type="evidence" value="ECO:0007669"/>
    <property type="project" value="InterPro"/>
</dbReference>
<dbReference type="FunFam" id="4.10.280.10:FF:000087">
    <property type="entry name" value="Transcription factor hes-1"/>
    <property type="match status" value="1"/>
</dbReference>
<dbReference type="AlphaFoldDB" id="A0A8W7P1X3"/>
<sequence length="629" mass="66481">MTAKKDKDYKNHKHGSELSATAISSKLDSHLASQTGTTAPGLIHAAQDPLKRTNKPLMEKRRRARINQSLAILKALILESTVKSKSGDGQTKHSKLEKADILELTVRHFQRHRNLDSPGIDKYRAGYTDCAREVARYLATPEPPPLPSVPTLTDAGSKARLLRHLDNCIAEIDTEICPKTVATGANGLPPVAASPGVGQDGKMLVDGVGAGGAAMYDGLKKTKDLMAEYGGAGGVVPQDTNPLDFSKTNREIGRSPYSYRGSPTDLALLGPKSTSLLHQDENNNRGTSGGTIGVHSAKPTGHHHPQATVSVANLEDMIHGSEIATTSAAASSHSAAALNKMMLGHHQQHGKLSIEMASLKNCRIDPSAIKHEPGTTAALLANGYSTASSAVSSPTPSPAGGILESDKDVSNHSEHSAVVPQPVAAGYPPQSQVALLLPDHYIQLATALGLGSTPPMLDHHSAAAAAAAAAATASLTSTDFETLIEQNRRQAAVLAHEKMTAEMLGSLHALPDNVDESYWELYKKSLGIPDSISKLSLTDVRALMAKGMPPKVECGPVKKESSSDGDVPMPAARPDPSHTPYLEERRSLSPRSVEDRRSPTSSNASGGSSERCNSTSTVDGLHAPTWRPW</sequence>
<dbReference type="GO" id="GO:0006355">
    <property type="term" value="P:regulation of DNA-templated transcription"/>
    <property type="evidence" value="ECO:0007669"/>
    <property type="project" value="InterPro"/>
</dbReference>
<feature type="compositionally biased region" description="Low complexity" evidence="6">
    <location>
        <begin position="599"/>
        <end position="609"/>
    </location>
</feature>
<evidence type="ECO:0000256" key="2">
    <source>
        <dbReference type="ARBA" id="ARBA00023015"/>
    </source>
</evidence>
<evidence type="ECO:0000259" key="7">
    <source>
        <dbReference type="PROSITE" id="PS50888"/>
    </source>
</evidence>
<keyword evidence="4" id="KW-0804">Transcription</keyword>
<feature type="domain" description="Orange" evidence="8">
    <location>
        <begin position="123"/>
        <end position="165"/>
    </location>
</feature>
<dbReference type="SMART" id="SM00353">
    <property type="entry name" value="HLH"/>
    <property type="match status" value="1"/>
</dbReference>
<evidence type="ECO:0000313" key="9">
    <source>
        <dbReference type="EnsemblMetazoa" id="ACOM024390-PA.1"/>
    </source>
</evidence>
<dbReference type="SUPFAM" id="SSF158457">
    <property type="entry name" value="Orange domain-like"/>
    <property type="match status" value="1"/>
</dbReference>
<evidence type="ECO:0000256" key="6">
    <source>
        <dbReference type="SAM" id="MobiDB-lite"/>
    </source>
</evidence>
<feature type="compositionally biased region" description="Basic and acidic residues" evidence="6">
    <location>
        <begin position="404"/>
        <end position="415"/>
    </location>
</feature>
<dbReference type="VEuPathDB" id="VectorBase:ACON2_034054"/>
<keyword evidence="3" id="KW-0238">DNA-binding</keyword>
<feature type="region of interest" description="Disordered" evidence="6">
    <location>
        <begin position="387"/>
        <end position="415"/>
    </location>
</feature>